<evidence type="ECO:0000256" key="7">
    <source>
        <dbReference type="ARBA" id="ARBA00023268"/>
    </source>
</evidence>
<evidence type="ECO:0000259" key="10">
    <source>
        <dbReference type="SMART" id="SM00478"/>
    </source>
</evidence>
<dbReference type="InterPro" id="IPR023170">
    <property type="entry name" value="HhH_base_excis_C"/>
</dbReference>
<keyword evidence="8" id="KW-0326">Glycosidase</keyword>
<reference evidence="11 12" key="1">
    <citation type="submission" date="2019-04" db="EMBL/GenBank/DDBJ databases">
        <title>Genome sequencing of Clostridium botulinum Groups I-IV and Clostridium butyricum.</title>
        <authorList>
            <person name="Brunt J."/>
            <person name="Van Vliet A.H.M."/>
            <person name="Stringer S.C."/>
            <person name="Carter A.T."/>
            <person name="Peck M.W."/>
        </authorList>
    </citation>
    <scope>NUCLEOTIDE SEQUENCE [LARGE SCALE GENOMIC DNA]</scope>
    <source>
        <strain evidence="11 12">IFR 18/094</strain>
    </source>
</reference>
<dbReference type="InterPro" id="IPR052054">
    <property type="entry name" value="Oxidative_DNA_repair_enzyme"/>
</dbReference>
<dbReference type="SUPFAM" id="SSF55945">
    <property type="entry name" value="TATA-box binding protein-like"/>
    <property type="match status" value="1"/>
</dbReference>
<dbReference type="InterPro" id="IPR012904">
    <property type="entry name" value="OGG_N"/>
</dbReference>
<evidence type="ECO:0000256" key="3">
    <source>
        <dbReference type="ARBA" id="ARBA00022763"/>
    </source>
</evidence>
<dbReference type="GO" id="GO:0003684">
    <property type="term" value="F:damaged DNA binding"/>
    <property type="evidence" value="ECO:0007669"/>
    <property type="project" value="InterPro"/>
</dbReference>
<keyword evidence="4" id="KW-0378">Hydrolase</keyword>
<keyword evidence="7" id="KW-0511">Multifunctional enzyme</keyword>
<comment type="similarity">
    <text evidence="1">Belongs to the type-1 OGG1 family.</text>
</comment>
<evidence type="ECO:0000313" key="11">
    <source>
        <dbReference type="EMBL" id="NEZ46795.1"/>
    </source>
</evidence>
<dbReference type="InterPro" id="IPR003265">
    <property type="entry name" value="HhH-GPD_domain"/>
</dbReference>
<dbReference type="CDD" id="cd00056">
    <property type="entry name" value="ENDO3c"/>
    <property type="match status" value="1"/>
</dbReference>
<protein>
    <recommendedName>
        <fullName evidence="2">DNA-(apurinic or apyrimidinic site) lyase</fullName>
        <ecNumber evidence="2">4.2.99.18</ecNumber>
    </recommendedName>
</protein>
<dbReference type="GO" id="GO:0006289">
    <property type="term" value="P:nucleotide-excision repair"/>
    <property type="evidence" value="ECO:0007669"/>
    <property type="project" value="InterPro"/>
</dbReference>
<organism evidence="11 12">
    <name type="scientific">Clostridium niameyense</name>
    <dbReference type="NCBI Taxonomy" id="1622073"/>
    <lineage>
        <taxon>Bacteria</taxon>
        <taxon>Bacillati</taxon>
        <taxon>Bacillota</taxon>
        <taxon>Clostridia</taxon>
        <taxon>Eubacteriales</taxon>
        <taxon>Clostridiaceae</taxon>
        <taxon>Clostridium</taxon>
    </lineage>
</organism>
<dbReference type="Pfam" id="PF00730">
    <property type="entry name" value="HhH-GPD"/>
    <property type="match status" value="1"/>
</dbReference>
<dbReference type="Gene3D" id="1.10.1670.10">
    <property type="entry name" value="Helix-hairpin-Helix base-excision DNA repair enzymes (C-terminal)"/>
    <property type="match status" value="1"/>
</dbReference>
<dbReference type="GO" id="GO:0008534">
    <property type="term" value="F:oxidized purine nucleobase lesion DNA N-glycosylase activity"/>
    <property type="evidence" value="ECO:0007669"/>
    <property type="project" value="InterPro"/>
</dbReference>
<name>A0A6M0R952_9CLOT</name>
<comment type="catalytic activity">
    <reaction evidence="9">
        <text>2'-deoxyribonucleotide-(2'-deoxyribose 5'-phosphate)-2'-deoxyribonucleotide-DNA = a 3'-end 2'-deoxyribonucleotide-(2,3-dehydro-2,3-deoxyribose 5'-phosphate)-DNA + a 5'-end 5'-phospho-2'-deoxyribonucleoside-DNA + H(+)</text>
        <dbReference type="Rhea" id="RHEA:66592"/>
        <dbReference type="Rhea" id="RHEA-COMP:13180"/>
        <dbReference type="Rhea" id="RHEA-COMP:16897"/>
        <dbReference type="Rhea" id="RHEA-COMP:17067"/>
        <dbReference type="ChEBI" id="CHEBI:15378"/>
        <dbReference type="ChEBI" id="CHEBI:136412"/>
        <dbReference type="ChEBI" id="CHEBI:157695"/>
        <dbReference type="ChEBI" id="CHEBI:167181"/>
        <dbReference type="EC" id="4.2.99.18"/>
    </reaction>
</comment>
<dbReference type="Pfam" id="PF07934">
    <property type="entry name" value="OGG_N"/>
    <property type="match status" value="1"/>
</dbReference>
<dbReference type="EC" id="4.2.99.18" evidence="2"/>
<dbReference type="EMBL" id="SXDP01000003">
    <property type="protein sequence ID" value="NEZ46795.1"/>
    <property type="molecule type" value="Genomic_DNA"/>
</dbReference>
<evidence type="ECO:0000256" key="2">
    <source>
        <dbReference type="ARBA" id="ARBA00012720"/>
    </source>
</evidence>
<keyword evidence="12" id="KW-1185">Reference proteome</keyword>
<dbReference type="PANTHER" id="PTHR10242:SF2">
    <property type="entry name" value="N-GLYCOSYLASE_DNA LYASE"/>
    <property type="match status" value="1"/>
</dbReference>
<dbReference type="Gene3D" id="3.30.310.260">
    <property type="match status" value="1"/>
</dbReference>
<sequence>MDFDKVYELDNGIKIKNVKNFEPKHIFECGQCFRWETQPSGSYIGVAYGKVIEVLKDGFDIIIYNTTKKEFEELWCEYFDLSRDYSQIKNKLSEDEILKKSIEYGYGIRLLKQEPFEIIISFIISANNRIPMIKRAIKNISKKWGEAIDYKGNIYYSFPTINRLSEATEEELEQCGTGFRAKYIKDTVDKIYESYNEKNEKYLKDFDINYIKNQIDDLCHNELKKFKGIGPKVADCIMLFSMEKYSAFPVDVWVKRAMQHFYLAPDVSLNKIREFGRDKFGDLSGFAQQYLFYYARENKIEV</sequence>
<dbReference type="PANTHER" id="PTHR10242">
    <property type="entry name" value="8-OXOGUANINE DNA GLYCOSYLASE"/>
    <property type="match status" value="1"/>
</dbReference>
<dbReference type="GO" id="GO:0140078">
    <property type="term" value="F:class I DNA-(apurinic or apyrimidinic site) endonuclease activity"/>
    <property type="evidence" value="ECO:0007669"/>
    <property type="project" value="UniProtKB-EC"/>
</dbReference>
<keyword evidence="3" id="KW-0227">DNA damage</keyword>
<keyword evidence="5" id="KW-0234">DNA repair</keyword>
<gene>
    <name evidence="11" type="ORF">FDF74_06135</name>
</gene>
<evidence type="ECO:0000256" key="4">
    <source>
        <dbReference type="ARBA" id="ARBA00022801"/>
    </source>
</evidence>
<comment type="caution">
    <text evidence="11">The sequence shown here is derived from an EMBL/GenBank/DDBJ whole genome shotgun (WGS) entry which is preliminary data.</text>
</comment>
<dbReference type="InterPro" id="IPR011257">
    <property type="entry name" value="DNA_glycosylase"/>
</dbReference>
<accession>A0A6M0R952</accession>
<dbReference type="GO" id="GO:0006284">
    <property type="term" value="P:base-excision repair"/>
    <property type="evidence" value="ECO:0007669"/>
    <property type="project" value="InterPro"/>
</dbReference>
<feature type="domain" description="HhH-GPD" evidence="10">
    <location>
        <begin position="124"/>
        <end position="296"/>
    </location>
</feature>
<keyword evidence="6" id="KW-0456">Lyase</keyword>
<evidence type="ECO:0000256" key="6">
    <source>
        <dbReference type="ARBA" id="ARBA00023239"/>
    </source>
</evidence>
<dbReference type="SUPFAM" id="SSF48150">
    <property type="entry name" value="DNA-glycosylase"/>
    <property type="match status" value="1"/>
</dbReference>
<proteinExistence type="inferred from homology"/>
<evidence type="ECO:0000256" key="5">
    <source>
        <dbReference type="ARBA" id="ARBA00023204"/>
    </source>
</evidence>
<dbReference type="RefSeq" id="WP_163249003.1">
    <property type="nucleotide sequence ID" value="NZ_SXDP01000003.1"/>
</dbReference>
<dbReference type="SMART" id="SM00478">
    <property type="entry name" value="ENDO3c"/>
    <property type="match status" value="1"/>
</dbReference>
<dbReference type="Gene3D" id="1.10.340.30">
    <property type="entry name" value="Hypothetical protein, domain 2"/>
    <property type="match status" value="1"/>
</dbReference>
<dbReference type="Proteomes" id="UP000473885">
    <property type="component" value="Unassembled WGS sequence"/>
</dbReference>
<evidence type="ECO:0000256" key="1">
    <source>
        <dbReference type="ARBA" id="ARBA00010679"/>
    </source>
</evidence>
<dbReference type="AlphaFoldDB" id="A0A6M0R952"/>
<evidence type="ECO:0000256" key="9">
    <source>
        <dbReference type="ARBA" id="ARBA00044632"/>
    </source>
</evidence>
<evidence type="ECO:0000256" key="8">
    <source>
        <dbReference type="ARBA" id="ARBA00023295"/>
    </source>
</evidence>
<evidence type="ECO:0000313" key="12">
    <source>
        <dbReference type="Proteomes" id="UP000473885"/>
    </source>
</evidence>